<dbReference type="OrthoDB" id="2382414at2"/>
<dbReference type="RefSeq" id="WP_155703114.1">
    <property type="nucleotide sequence ID" value="NZ_CP034235.1"/>
</dbReference>
<dbReference type="InterPro" id="IPR018743">
    <property type="entry name" value="DUF2292"/>
</dbReference>
<evidence type="ECO:0000313" key="2">
    <source>
        <dbReference type="EMBL" id="QGQ98020.1"/>
    </source>
</evidence>
<reference evidence="3" key="1">
    <citation type="submission" date="2018-11" db="EMBL/GenBank/DDBJ databases">
        <title>Complete genome sequence of Paenibacillus sp. ML311-T8.</title>
        <authorList>
            <person name="Nam Y.-D."/>
            <person name="Kang J."/>
            <person name="Chung W.-H."/>
            <person name="Park Y.S."/>
        </authorList>
    </citation>
    <scope>NUCLEOTIDE SEQUENCE [LARGE SCALE GENOMIC DNA]</scope>
    <source>
        <strain evidence="3">ML311-T8</strain>
    </source>
</reference>
<sequence>MGKSLEIDELWSKRISQSLNGLEYGAVQIIVHDGRIVQIERTERSRFDQEARVQQQEATQTKPVKATGKRYP</sequence>
<accession>A0A6B8RNW0</accession>
<keyword evidence="3" id="KW-1185">Reference proteome</keyword>
<gene>
    <name evidence="2" type="ORF">EHS13_25560</name>
</gene>
<protein>
    <submittedName>
        <fullName evidence="2">DUF2292 domain-containing protein</fullName>
    </submittedName>
</protein>
<evidence type="ECO:0000256" key="1">
    <source>
        <dbReference type="SAM" id="MobiDB-lite"/>
    </source>
</evidence>
<organism evidence="2 3">
    <name type="scientific">Paenibacillus psychroresistens</name>
    <dbReference type="NCBI Taxonomy" id="1778678"/>
    <lineage>
        <taxon>Bacteria</taxon>
        <taxon>Bacillati</taxon>
        <taxon>Bacillota</taxon>
        <taxon>Bacilli</taxon>
        <taxon>Bacillales</taxon>
        <taxon>Paenibacillaceae</taxon>
        <taxon>Paenibacillus</taxon>
    </lineage>
</organism>
<evidence type="ECO:0000313" key="3">
    <source>
        <dbReference type="Proteomes" id="UP000426246"/>
    </source>
</evidence>
<proteinExistence type="predicted"/>
<dbReference type="Proteomes" id="UP000426246">
    <property type="component" value="Chromosome"/>
</dbReference>
<name>A0A6B8RNW0_9BACL</name>
<feature type="region of interest" description="Disordered" evidence="1">
    <location>
        <begin position="47"/>
        <end position="72"/>
    </location>
</feature>
<dbReference type="AlphaFoldDB" id="A0A6B8RNW0"/>
<dbReference type="Pfam" id="PF10055">
    <property type="entry name" value="DUF2292"/>
    <property type="match status" value="1"/>
</dbReference>
<dbReference type="KEGG" id="ppsc:EHS13_25560"/>
<feature type="compositionally biased region" description="Polar residues" evidence="1">
    <location>
        <begin position="52"/>
        <end position="62"/>
    </location>
</feature>
<dbReference type="EMBL" id="CP034235">
    <property type="protein sequence ID" value="QGQ98020.1"/>
    <property type="molecule type" value="Genomic_DNA"/>
</dbReference>